<dbReference type="CDD" id="cd03801">
    <property type="entry name" value="GT4_PimA-like"/>
    <property type="match status" value="1"/>
</dbReference>
<dbReference type="InterPro" id="IPR001296">
    <property type="entry name" value="Glyco_trans_1"/>
</dbReference>
<evidence type="ECO:0000259" key="1">
    <source>
        <dbReference type="Pfam" id="PF00534"/>
    </source>
</evidence>
<name>A0ABZ2SV49_9ENTE</name>
<reference evidence="2 3" key="1">
    <citation type="submission" date="2021-03" db="EMBL/GenBank/DDBJ databases">
        <authorList>
            <person name="Gilmore M.S."/>
            <person name="Schwartzman J."/>
            <person name="Van Tyne D."/>
            <person name="Martin M."/>
            <person name="Earl A.M."/>
            <person name="Manson A.L."/>
            <person name="Straub T."/>
            <person name="Salamzade R."/>
            <person name="Saavedra J."/>
            <person name="Lebreton F."/>
            <person name="Prichula J."/>
            <person name="Schaufler K."/>
            <person name="Gaca A."/>
            <person name="Sgardioli B."/>
            <person name="Wagenaar J."/>
            <person name="Strong T."/>
        </authorList>
    </citation>
    <scope>NUCLEOTIDE SEQUENCE [LARGE SCALE GENOMIC DNA]</scope>
    <source>
        <strain evidence="2 3">DIV2402</strain>
    </source>
</reference>
<protein>
    <recommendedName>
        <fullName evidence="1">Glycosyl transferase family 1 domain-containing protein</fullName>
    </recommendedName>
</protein>
<dbReference type="EMBL" id="CP147251">
    <property type="protein sequence ID" value="WYJ78336.1"/>
    <property type="molecule type" value="Genomic_DNA"/>
</dbReference>
<feature type="domain" description="Glycosyl transferase family 1" evidence="1">
    <location>
        <begin position="224"/>
        <end position="366"/>
    </location>
</feature>
<evidence type="ECO:0000313" key="3">
    <source>
        <dbReference type="Proteomes" id="UP000664701"/>
    </source>
</evidence>
<organism evidence="2 3">
    <name type="scientific">Candidatus Enterococcus lowellii</name>
    <dbReference type="NCBI Taxonomy" id="2230877"/>
    <lineage>
        <taxon>Bacteria</taxon>
        <taxon>Bacillati</taxon>
        <taxon>Bacillota</taxon>
        <taxon>Bacilli</taxon>
        <taxon>Lactobacillales</taxon>
        <taxon>Enterococcaceae</taxon>
        <taxon>Enterococcus</taxon>
    </lineage>
</organism>
<dbReference type="Pfam" id="PF00534">
    <property type="entry name" value="Glycos_transf_1"/>
    <property type="match status" value="1"/>
</dbReference>
<dbReference type="Proteomes" id="UP000664701">
    <property type="component" value="Chromosome"/>
</dbReference>
<dbReference type="RefSeq" id="WP_207942078.1">
    <property type="nucleotide sequence ID" value="NZ_CP147251.1"/>
</dbReference>
<sequence>MSNFLIVNEEHFVKDSNGDYWAKRIINDEYLSRYLEVFDEITVFARISRVEKANKKFKKITLSNVNFLEMPDFHGPKDLLKNSLNIIAQFKKGLSSNDGVILRAPSPLSLLLYRFIPPKKVMGVEFMMGADKFFEGNAFFTKIVNKIIINEAKKLVYKANGVSFVTKEHLQKIYIPRANNLNDSKYFTTSYSSIDLQPEFFSYRSEFNIHSSIKLIEVGYMDSLRKGQDILIETVSKLRQKKYDVELYLVGEGKQKEYFEKLAKEYSVENSVHFLGSISNKSQIRDLLIKSDIFVLPSKSEGLPRVLIEAMATGLPIVASNVDGIPELIQKELMVDDFSVEKYVQKITRLIDDTDYRKLISEENYKKAQIYEKSVLNKKRQEFYHKLNVLSNEN</sequence>
<reference evidence="2 3" key="2">
    <citation type="submission" date="2024-03" db="EMBL/GenBank/DDBJ databases">
        <title>The Genome Sequence of Enterococcus sp. DIV2402.</title>
        <authorList>
            <consortium name="The Broad Institute Genomics Platform"/>
            <consortium name="The Broad Institute Microbial Omics Core"/>
            <consortium name="The Broad Institute Genomic Center for Infectious Diseases"/>
            <person name="Earl A."/>
            <person name="Manson A."/>
            <person name="Gilmore M."/>
            <person name="Schwartman J."/>
            <person name="Shea T."/>
            <person name="Abouelleil A."/>
            <person name="Cao P."/>
            <person name="Chapman S."/>
            <person name="Cusick C."/>
            <person name="Young S."/>
            <person name="Neafsey D."/>
            <person name="Nusbaum C."/>
            <person name="Birren B."/>
        </authorList>
    </citation>
    <scope>NUCLEOTIDE SEQUENCE [LARGE SCALE GENOMIC DNA]</scope>
    <source>
        <strain evidence="2 3">DIV2402</strain>
    </source>
</reference>
<accession>A0ABZ2SV49</accession>
<evidence type="ECO:0000313" key="2">
    <source>
        <dbReference type="EMBL" id="WYJ78336.1"/>
    </source>
</evidence>
<dbReference type="SUPFAM" id="SSF53756">
    <property type="entry name" value="UDP-Glycosyltransferase/glycogen phosphorylase"/>
    <property type="match status" value="1"/>
</dbReference>
<gene>
    <name evidence="2" type="ORF">DOK78_002993</name>
</gene>
<proteinExistence type="predicted"/>
<dbReference type="PANTHER" id="PTHR12526">
    <property type="entry name" value="GLYCOSYLTRANSFERASE"/>
    <property type="match status" value="1"/>
</dbReference>
<dbReference type="Gene3D" id="3.40.50.2000">
    <property type="entry name" value="Glycogen Phosphorylase B"/>
    <property type="match status" value="2"/>
</dbReference>
<dbReference type="PANTHER" id="PTHR12526:SF630">
    <property type="entry name" value="GLYCOSYLTRANSFERASE"/>
    <property type="match status" value="1"/>
</dbReference>
<keyword evidence="3" id="KW-1185">Reference proteome</keyword>